<reference evidence="1" key="1">
    <citation type="journal article" date="2020" name="bioRxiv">
        <title>Chromosome-level reference genome of the European wasp spider Argiope bruennichi: a resource for studies on range expansion and evolutionary adaptation.</title>
        <authorList>
            <person name="Sheffer M.M."/>
            <person name="Hoppe A."/>
            <person name="Krehenwinkel H."/>
            <person name="Uhl G."/>
            <person name="Kuss A.W."/>
            <person name="Jensen L."/>
            <person name="Jensen C."/>
            <person name="Gillespie R.G."/>
            <person name="Hoff K.J."/>
            <person name="Prost S."/>
        </authorList>
    </citation>
    <scope>NUCLEOTIDE SEQUENCE</scope>
</reference>
<reference evidence="1" key="2">
    <citation type="submission" date="2020-06" db="EMBL/GenBank/DDBJ databases">
        <authorList>
            <person name="Sheffer M."/>
        </authorList>
    </citation>
    <scope>NUCLEOTIDE SEQUENCE</scope>
</reference>
<evidence type="ECO:0000313" key="1">
    <source>
        <dbReference type="EMBL" id="KAF8786366.1"/>
    </source>
</evidence>
<comment type="caution">
    <text evidence="1">The sequence shown here is derived from an EMBL/GenBank/DDBJ whole genome shotgun (WGS) entry which is preliminary data.</text>
</comment>
<dbReference type="EMBL" id="JABXBU010000015">
    <property type="protein sequence ID" value="KAF8786366.1"/>
    <property type="molecule type" value="Genomic_DNA"/>
</dbReference>
<evidence type="ECO:0000313" key="2">
    <source>
        <dbReference type="Proteomes" id="UP000807504"/>
    </source>
</evidence>
<proteinExistence type="predicted"/>
<sequence length="68" mass="7893">MESAAKNYCKVLAKRCMMVGYCPVEVFNADDEKPGLFGKDCLRRTLIAKCEKLQVIFLRLQRIEYTPF</sequence>
<protein>
    <submittedName>
        <fullName evidence="1">Uncharacterized protein</fullName>
    </submittedName>
</protein>
<organism evidence="1 2">
    <name type="scientific">Argiope bruennichi</name>
    <name type="common">Wasp spider</name>
    <name type="synonym">Aranea bruennichi</name>
    <dbReference type="NCBI Taxonomy" id="94029"/>
    <lineage>
        <taxon>Eukaryota</taxon>
        <taxon>Metazoa</taxon>
        <taxon>Ecdysozoa</taxon>
        <taxon>Arthropoda</taxon>
        <taxon>Chelicerata</taxon>
        <taxon>Arachnida</taxon>
        <taxon>Araneae</taxon>
        <taxon>Araneomorphae</taxon>
        <taxon>Entelegynae</taxon>
        <taxon>Araneoidea</taxon>
        <taxon>Araneidae</taxon>
        <taxon>Argiope</taxon>
    </lineage>
</organism>
<dbReference type="AlphaFoldDB" id="A0A8T0F582"/>
<keyword evidence="2" id="KW-1185">Reference proteome</keyword>
<accession>A0A8T0F582</accession>
<dbReference type="Proteomes" id="UP000807504">
    <property type="component" value="Unassembled WGS sequence"/>
</dbReference>
<name>A0A8T0F582_ARGBR</name>
<gene>
    <name evidence="1" type="ORF">HNY73_008087</name>
</gene>